<dbReference type="AlphaFoldDB" id="A0A2H9UHY7"/>
<evidence type="ECO:0000256" key="1">
    <source>
        <dbReference type="SAM" id="SignalP"/>
    </source>
</evidence>
<dbReference type="RefSeq" id="WP_100358195.1">
    <property type="nucleotide sequence ID" value="NZ_PGOZ01000030.1"/>
</dbReference>
<evidence type="ECO:0000259" key="2">
    <source>
        <dbReference type="Pfam" id="PF05229"/>
    </source>
</evidence>
<reference evidence="3 4" key="1">
    <citation type="submission" date="2017-11" db="EMBL/GenBank/DDBJ databases">
        <authorList>
            <person name="Han C.G."/>
        </authorList>
    </citation>
    <scope>NUCLEOTIDE SEQUENCE [LARGE SCALE GENOMIC DNA]</scope>
    <source>
        <strain evidence="3 4">ANC 5347</strain>
    </source>
</reference>
<evidence type="ECO:0000313" key="3">
    <source>
        <dbReference type="EMBL" id="PJI31323.1"/>
    </source>
</evidence>
<feature type="chain" id="PRO_5014191650" description="Spore coat protein U/FanG domain-containing protein" evidence="1">
    <location>
        <begin position="22"/>
        <end position="159"/>
    </location>
</feature>
<comment type="caution">
    <text evidence="3">The sequence shown here is derived from an EMBL/GenBank/DDBJ whole genome shotgun (WGS) entry which is preliminary data.</text>
</comment>
<dbReference type="InterPro" id="IPR053167">
    <property type="entry name" value="Spore_coat_component"/>
</dbReference>
<reference evidence="3 4" key="2">
    <citation type="submission" date="2017-12" db="EMBL/GenBank/DDBJ databases">
        <title>Revising the taxonomy of the Acinetobacter lwoffii group: the description of Acinetobacter pseudolwoffii sp. nov. and emended description of Acinetobacter lwoffii.</title>
        <authorList>
            <person name="Nemec A."/>
        </authorList>
    </citation>
    <scope>NUCLEOTIDE SEQUENCE [LARGE SCALE GENOMIC DNA]</scope>
    <source>
        <strain evidence="3 4">ANC 5347</strain>
    </source>
</reference>
<dbReference type="Gene3D" id="2.60.40.1090">
    <property type="entry name" value="Fimbrial-type adhesion domain"/>
    <property type="match status" value="1"/>
</dbReference>
<name>A0A2H9UHY7_9GAMM</name>
<dbReference type="EMBL" id="PGOZ01000030">
    <property type="protein sequence ID" value="PJI31323.1"/>
    <property type="molecule type" value="Genomic_DNA"/>
</dbReference>
<proteinExistence type="predicted"/>
<accession>A0A2H9UHY7</accession>
<protein>
    <recommendedName>
        <fullName evidence="2">Spore coat protein U/FanG domain-containing protein</fullName>
    </recommendedName>
</protein>
<dbReference type="GO" id="GO:0007155">
    <property type="term" value="P:cell adhesion"/>
    <property type="evidence" value="ECO:0007669"/>
    <property type="project" value="InterPro"/>
</dbReference>
<dbReference type="Pfam" id="PF05229">
    <property type="entry name" value="SCPU"/>
    <property type="match status" value="1"/>
</dbReference>
<evidence type="ECO:0000313" key="4">
    <source>
        <dbReference type="Proteomes" id="UP000242351"/>
    </source>
</evidence>
<feature type="signal peptide" evidence="1">
    <location>
        <begin position="1"/>
        <end position="21"/>
    </location>
</feature>
<organism evidence="3 4">
    <name type="scientific">Acinetobacter pseudolwoffii</name>
    <dbReference type="NCBI Taxonomy" id="2053287"/>
    <lineage>
        <taxon>Bacteria</taxon>
        <taxon>Pseudomonadati</taxon>
        <taxon>Pseudomonadota</taxon>
        <taxon>Gammaproteobacteria</taxon>
        <taxon>Moraxellales</taxon>
        <taxon>Moraxellaceae</taxon>
        <taxon>Acinetobacter</taxon>
    </lineage>
</organism>
<dbReference type="InterPro" id="IPR007893">
    <property type="entry name" value="Spore_coat_U/FanG"/>
</dbReference>
<keyword evidence="1" id="KW-0732">Signal</keyword>
<dbReference type="InterPro" id="IPR036937">
    <property type="entry name" value="Adhesion_dom_fimbrial_sf"/>
</dbReference>
<gene>
    <name evidence="3" type="ORF">CU320_14680</name>
</gene>
<dbReference type="PANTHER" id="PTHR37089">
    <property type="entry name" value="PROTEIN U-RELATED"/>
    <property type="match status" value="1"/>
</dbReference>
<dbReference type="Proteomes" id="UP000242351">
    <property type="component" value="Unassembled WGS sequence"/>
</dbReference>
<dbReference type="GO" id="GO:0009289">
    <property type="term" value="C:pilus"/>
    <property type="evidence" value="ECO:0007669"/>
    <property type="project" value="InterPro"/>
</dbReference>
<feature type="domain" description="Spore coat protein U/FanG" evidence="2">
    <location>
        <begin position="30"/>
        <end position="156"/>
    </location>
</feature>
<dbReference type="SMART" id="SM00972">
    <property type="entry name" value="SCPU"/>
    <property type="match status" value="1"/>
</dbReference>
<sequence length="159" mass="17383">MSQVKIFKYSFVILAVVSVSAYTMSDRQSTQFQVKMQVIEICEIGAGGSSDIDFGTVTRNAQNVQATGSLNVHCTNGTPYNIALNSDGRLKHANDISIQIPYQLYQDHAMSKEWGNIADNRLSQQGTGETQNIKIWGNVPNANVPAGKYSDTVTATITY</sequence>